<accession>A0A9Q8WK76</accession>
<dbReference type="KEGG" id="clup:CLUP02_11846"/>
<dbReference type="EMBL" id="CP019478">
    <property type="protein sequence ID" value="UQC86346.1"/>
    <property type="molecule type" value="Genomic_DNA"/>
</dbReference>
<feature type="compositionally biased region" description="Basic and acidic residues" evidence="1">
    <location>
        <begin position="33"/>
        <end position="50"/>
    </location>
</feature>
<evidence type="ECO:0000313" key="2">
    <source>
        <dbReference type="EMBL" id="UQC86346.1"/>
    </source>
</evidence>
<keyword evidence="3" id="KW-1185">Reference proteome</keyword>
<sequence>MIHIPTGTFPSRIMPQPLQQYIHSSLLITQLPRDEPENSRSKTGNTDDRAGAPFLLSHANQTSPSVPQYRATATTTRQTSTIPSSPNAFIDFAQPLPSQHQLSTALGTQILPAASRLPTSPKAAFFSLYRPLGTSHRPKTHGLNLPKCFKSTILPTIPIPSTLCMHPANLHPLI</sequence>
<gene>
    <name evidence="2" type="ORF">CLUP02_11846</name>
</gene>
<dbReference type="GeneID" id="73345823"/>
<dbReference type="Proteomes" id="UP000830671">
    <property type="component" value="Chromosome 6"/>
</dbReference>
<dbReference type="RefSeq" id="XP_049147958.1">
    <property type="nucleotide sequence ID" value="XM_049290813.1"/>
</dbReference>
<organism evidence="2 3">
    <name type="scientific">Colletotrichum lupini</name>
    <dbReference type="NCBI Taxonomy" id="145971"/>
    <lineage>
        <taxon>Eukaryota</taxon>
        <taxon>Fungi</taxon>
        <taxon>Dikarya</taxon>
        <taxon>Ascomycota</taxon>
        <taxon>Pezizomycotina</taxon>
        <taxon>Sordariomycetes</taxon>
        <taxon>Hypocreomycetidae</taxon>
        <taxon>Glomerellales</taxon>
        <taxon>Glomerellaceae</taxon>
        <taxon>Colletotrichum</taxon>
        <taxon>Colletotrichum acutatum species complex</taxon>
    </lineage>
</organism>
<reference evidence="2" key="1">
    <citation type="journal article" date="2021" name="Mol. Plant Microbe Interact.">
        <title>Complete Genome Sequence of the Plant-Pathogenic Fungus Colletotrichum lupini.</title>
        <authorList>
            <person name="Baroncelli R."/>
            <person name="Pensec F."/>
            <person name="Da Lio D."/>
            <person name="Boufleur T."/>
            <person name="Vicente I."/>
            <person name="Sarrocco S."/>
            <person name="Picot A."/>
            <person name="Baraldi E."/>
            <person name="Sukno S."/>
            <person name="Thon M."/>
            <person name="Le Floch G."/>
        </authorList>
    </citation>
    <scope>NUCLEOTIDE SEQUENCE</scope>
    <source>
        <strain evidence="2">IMI 504893</strain>
    </source>
</reference>
<protein>
    <submittedName>
        <fullName evidence="2">Uncharacterized protein</fullName>
    </submittedName>
</protein>
<dbReference type="AlphaFoldDB" id="A0A9Q8WK76"/>
<feature type="region of interest" description="Disordered" evidence="1">
    <location>
        <begin position="33"/>
        <end position="52"/>
    </location>
</feature>
<name>A0A9Q8WK76_9PEZI</name>
<evidence type="ECO:0000256" key="1">
    <source>
        <dbReference type="SAM" id="MobiDB-lite"/>
    </source>
</evidence>
<evidence type="ECO:0000313" key="3">
    <source>
        <dbReference type="Proteomes" id="UP000830671"/>
    </source>
</evidence>
<proteinExistence type="predicted"/>